<name>A0A255DSL1_9MYCO</name>
<dbReference type="OrthoDB" id="4381973at2"/>
<accession>A0A255DSL1</accession>
<evidence type="ECO:0000313" key="1">
    <source>
        <dbReference type="EMBL" id="OYN79982.1"/>
    </source>
</evidence>
<comment type="caution">
    <text evidence="1">The sequence shown here is derived from an EMBL/GenBank/DDBJ whole genome shotgun (WGS) entry which is preliminary data.</text>
</comment>
<dbReference type="Proteomes" id="UP000216063">
    <property type="component" value="Unassembled WGS sequence"/>
</dbReference>
<protein>
    <recommendedName>
        <fullName evidence="3">Phage gp6-like head-tail connector protein</fullName>
    </recommendedName>
</protein>
<gene>
    <name evidence="1" type="ORF">CG716_11025</name>
</gene>
<dbReference type="AlphaFoldDB" id="A0A255DSL1"/>
<evidence type="ECO:0000313" key="2">
    <source>
        <dbReference type="Proteomes" id="UP000216063"/>
    </source>
</evidence>
<organism evidence="1 2">
    <name type="scientific">Mycolicibacterium sphagni</name>
    <dbReference type="NCBI Taxonomy" id="1786"/>
    <lineage>
        <taxon>Bacteria</taxon>
        <taxon>Bacillati</taxon>
        <taxon>Actinomycetota</taxon>
        <taxon>Actinomycetes</taxon>
        <taxon>Mycobacteriales</taxon>
        <taxon>Mycobacteriaceae</taxon>
        <taxon>Mycolicibacterium</taxon>
    </lineage>
</organism>
<keyword evidence="2" id="KW-1185">Reference proteome</keyword>
<proteinExistence type="predicted"/>
<evidence type="ECO:0008006" key="3">
    <source>
        <dbReference type="Google" id="ProtNLM"/>
    </source>
</evidence>
<sequence length="105" mass="11187">MDTPTVSDLAALLNRTVDNAQGAVVLSIVQSMAESYTRSVGFTNGVPNPAIRAVILTAAARLLSNSRGLLFDEAEGPSSVSYRSAFSGWTLAEQAVLNRYRVRAL</sequence>
<reference evidence="1 2" key="1">
    <citation type="submission" date="2017-07" db="EMBL/GenBank/DDBJ databases">
        <title>The new phylogeny of genus Mycobacterium.</title>
        <authorList>
            <person name="Tortoli E."/>
            <person name="Trovato A."/>
            <person name="Cirillo D.M."/>
        </authorList>
    </citation>
    <scope>NUCLEOTIDE SEQUENCE [LARGE SCALE GENOMIC DNA]</scope>
    <source>
        <strain evidence="1 2">ATCC 33027</strain>
    </source>
</reference>
<dbReference type="EMBL" id="NOZR01000007">
    <property type="protein sequence ID" value="OYN79982.1"/>
    <property type="molecule type" value="Genomic_DNA"/>
</dbReference>